<comment type="subunit">
    <text evidence="4">Component of the ER membrane protein complex (EMC).</text>
</comment>
<dbReference type="SUPFAM" id="SSF48452">
    <property type="entry name" value="TPR-like"/>
    <property type="match status" value="1"/>
</dbReference>
<organism evidence="6 7">
    <name type="scientific">Emydomyces testavorans</name>
    <dbReference type="NCBI Taxonomy" id="2070801"/>
    <lineage>
        <taxon>Eukaryota</taxon>
        <taxon>Fungi</taxon>
        <taxon>Dikarya</taxon>
        <taxon>Ascomycota</taxon>
        <taxon>Pezizomycotina</taxon>
        <taxon>Eurotiomycetes</taxon>
        <taxon>Eurotiomycetidae</taxon>
        <taxon>Onygenales</taxon>
        <taxon>Nannizziopsiaceae</taxon>
        <taxon>Emydomyces</taxon>
    </lineage>
</organism>
<feature type="repeat" description="TPR" evidence="3">
    <location>
        <begin position="162"/>
        <end position="195"/>
    </location>
</feature>
<comment type="similarity">
    <text evidence="4">Belongs to the EMC2 family.</text>
</comment>
<accession>A0AAF0DKJ4</accession>
<dbReference type="InterPro" id="IPR039856">
    <property type="entry name" value="EMC2-like"/>
</dbReference>
<evidence type="ECO:0000256" key="1">
    <source>
        <dbReference type="ARBA" id="ARBA00022737"/>
    </source>
</evidence>
<evidence type="ECO:0000259" key="5">
    <source>
        <dbReference type="Pfam" id="PF22890"/>
    </source>
</evidence>
<dbReference type="InterPro" id="IPR019734">
    <property type="entry name" value="TPR_rpt"/>
</dbReference>
<proteinExistence type="inferred from homology"/>
<keyword evidence="7" id="KW-1185">Reference proteome</keyword>
<dbReference type="Gene3D" id="1.25.40.10">
    <property type="entry name" value="Tetratricopeptide repeat domain"/>
    <property type="match status" value="1"/>
</dbReference>
<feature type="domain" description="EMC2 TPR-like" evidence="5">
    <location>
        <begin position="103"/>
        <end position="206"/>
    </location>
</feature>
<name>A0AAF0DKJ4_9EURO</name>
<gene>
    <name evidence="6" type="primary">oca3</name>
    <name evidence="6" type="ORF">PRK78_005608</name>
</gene>
<dbReference type="AlphaFoldDB" id="A0AAF0DKJ4"/>
<keyword evidence="2 3" id="KW-0802">TPR repeat</keyword>
<dbReference type="Proteomes" id="UP001219355">
    <property type="component" value="Chromosome 3"/>
</dbReference>
<evidence type="ECO:0000256" key="3">
    <source>
        <dbReference type="PROSITE-ProRule" id="PRU00339"/>
    </source>
</evidence>
<keyword evidence="4" id="KW-0472">Membrane</keyword>
<evidence type="ECO:0000313" key="6">
    <source>
        <dbReference type="EMBL" id="WEW60123.1"/>
    </source>
</evidence>
<sequence length="322" mass="35699">MGRALAQSQTRVMLSENLELLRLSQRSPTLLESLPSGSRRSLTSAFAKLETPELWMTYENLFLACLANSDDKSASECLERITSRFGPANERVMGLRGLYEEALAENETALEGILQGYNTVLKENPVNLPILKRRVALLRSMSRSADASAALVDLLNAFPVDAEAWCELSDLYISQGLHSQAVFCLEEALLISPNAWNLHAKLGEVYYASTTLSDNSETTLRILAESVKRFCRSIELCDNYIRGYYGLHMSTSRLLELMNIKSGSKVSDDIPAQETLQGLQNVSRTKLQDFVTRHAYAVAPNEGQGVLCAVEQLLENPNKAES</sequence>
<keyword evidence="1" id="KW-0677">Repeat</keyword>
<evidence type="ECO:0000256" key="2">
    <source>
        <dbReference type="ARBA" id="ARBA00022803"/>
    </source>
</evidence>
<evidence type="ECO:0000256" key="4">
    <source>
        <dbReference type="RuleBase" id="RU367091"/>
    </source>
</evidence>
<reference evidence="6" key="1">
    <citation type="submission" date="2023-03" db="EMBL/GenBank/DDBJ databases">
        <title>Emydomyces testavorans Genome Sequence.</title>
        <authorList>
            <person name="Hoyer L."/>
        </authorList>
    </citation>
    <scope>NUCLEOTIDE SEQUENCE</scope>
    <source>
        <strain evidence="6">16-2883</strain>
    </source>
</reference>
<keyword evidence="4" id="KW-0256">Endoplasmic reticulum</keyword>
<dbReference type="EMBL" id="CP120629">
    <property type="protein sequence ID" value="WEW60123.1"/>
    <property type="molecule type" value="Genomic_DNA"/>
</dbReference>
<evidence type="ECO:0000313" key="7">
    <source>
        <dbReference type="Proteomes" id="UP001219355"/>
    </source>
</evidence>
<protein>
    <recommendedName>
        <fullName evidence="4">ER membrane protein complex subunit 2</fullName>
    </recommendedName>
</protein>
<comment type="subcellular location">
    <subcellularLocation>
        <location evidence="4">Endoplasmic reticulum membrane</location>
        <topology evidence="4">Peripheral membrane protein</topology>
        <orientation evidence="4">Cytoplasmic side</orientation>
    </subcellularLocation>
</comment>
<dbReference type="InterPro" id="IPR011990">
    <property type="entry name" value="TPR-like_helical_dom_sf"/>
</dbReference>
<dbReference type="PROSITE" id="PS50005">
    <property type="entry name" value="TPR"/>
    <property type="match status" value="1"/>
</dbReference>
<comment type="function">
    <text evidence="4">Part of the endoplasmic reticulum membrane protein complex (EMC) that enables the energy-independent insertion into endoplasmic reticulum membranes of newly synthesized membrane proteins.</text>
</comment>
<dbReference type="InterPro" id="IPR055217">
    <property type="entry name" value="TPR_EMC2"/>
</dbReference>
<dbReference type="Pfam" id="PF22890">
    <property type="entry name" value="TPR_EMC2"/>
    <property type="match status" value="1"/>
</dbReference>
<dbReference type="PANTHER" id="PTHR12760">
    <property type="entry name" value="TETRATRICOPEPTIDE REPEAT PROTEIN"/>
    <property type="match status" value="1"/>
</dbReference>
<dbReference type="GO" id="GO:0072546">
    <property type="term" value="C:EMC complex"/>
    <property type="evidence" value="ECO:0007669"/>
    <property type="project" value="UniProtKB-UniRule"/>
</dbReference>